<dbReference type="RefSeq" id="WP_345137931.1">
    <property type="nucleotide sequence ID" value="NZ_BAABAT010000043.1"/>
</dbReference>
<dbReference type="InterPro" id="IPR029063">
    <property type="entry name" value="SAM-dependent_MTases_sf"/>
</dbReference>
<dbReference type="InterPro" id="IPR006764">
    <property type="entry name" value="SAM_dep_MeTrfase_SAV2177_type"/>
</dbReference>
<keyword evidence="1" id="KW-0489">Methyltransferase</keyword>
<accession>A0ABP8DQ22</accession>
<proteinExistence type="predicted"/>
<keyword evidence="1" id="KW-0808">Transferase</keyword>
<keyword evidence="2" id="KW-1185">Reference proteome</keyword>
<comment type="caution">
    <text evidence="1">The sequence shown here is derived from an EMBL/GenBank/DDBJ whole genome shotgun (WGS) entry which is preliminary data.</text>
</comment>
<dbReference type="Proteomes" id="UP001500620">
    <property type="component" value="Unassembled WGS sequence"/>
</dbReference>
<evidence type="ECO:0000313" key="2">
    <source>
        <dbReference type="Proteomes" id="UP001500620"/>
    </source>
</evidence>
<dbReference type="GO" id="GO:0032259">
    <property type="term" value="P:methylation"/>
    <property type="evidence" value="ECO:0007669"/>
    <property type="project" value="UniProtKB-KW"/>
</dbReference>
<dbReference type="PIRSF" id="PIRSF017393">
    <property type="entry name" value="MTase_SAV2177"/>
    <property type="match status" value="1"/>
</dbReference>
<name>A0ABP8DQ22_9ACTN</name>
<dbReference type="Gene3D" id="3.40.50.150">
    <property type="entry name" value="Vaccinia Virus protein VP39"/>
    <property type="match status" value="1"/>
</dbReference>
<reference evidence="2" key="1">
    <citation type="journal article" date="2019" name="Int. J. Syst. Evol. Microbiol.">
        <title>The Global Catalogue of Microorganisms (GCM) 10K type strain sequencing project: providing services to taxonomists for standard genome sequencing and annotation.</title>
        <authorList>
            <consortium name="The Broad Institute Genomics Platform"/>
            <consortium name="The Broad Institute Genome Sequencing Center for Infectious Disease"/>
            <person name="Wu L."/>
            <person name="Ma J."/>
        </authorList>
    </citation>
    <scope>NUCLEOTIDE SEQUENCE [LARGE SCALE GENOMIC DNA]</scope>
    <source>
        <strain evidence="2">JCM 17441</strain>
    </source>
</reference>
<sequence>MTGSTQESSSLSSRLDTSVAHSARRYDYWLGGKDNFAADRESGDAIAAAFPTIRLAVRENRAFLRRAVAVLAEEAGIRQFLDIGTGLPTANNTHQVAQAIAPQSRIVYVDNDPLVLVHARALLTSAAEGATAYIDADLREPAKILNDPELHRTLDFSQPVALMLVAVMHFILDEDDPYGIVRRLVEALPRGSYLVVAQATYDPLPPDTVAALEAANARGNPKSRPRSRAEFARFFEGLDILPPGIVSVAEWRADNESQPRPSFVDISGYAAVAQIP</sequence>
<dbReference type="GO" id="GO:0008168">
    <property type="term" value="F:methyltransferase activity"/>
    <property type="evidence" value="ECO:0007669"/>
    <property type="project" value="UniProtKB-KW"/>
</dbReference>
<evidence type="ECO:0000313" key="1">
    <source>
        <dbReference type="EMBL" id="GAA4261032.1"/>
    </source>
</evidence>
<dbReference type="SUPFAM" id="SSF53335">
    <property type="entry name" value="S-adenosyl-L-methionine-dependent methyltransferases"/>
    <property type="match status" value="1"/>
</dbReference>
<dbReference type="EMBL" id="BAABAT010000043">
    <property type="protein sequence ID" value="GAA4261032.1"/>
    <property type="molecule type" value="Genomic_DNA"/>
</dbReference>
<protein>
    <submittedName>
        <fullName evidence="1">SAM-dependent methyltransferase</fullName>
    </submittedName>
</protein>
<organism evidence="1 2">
    <name type="scientific">Dactylosporangium darangshiense</name>
    <dbReference type="NCBI Taxonomy" id="579108"/>
    <lineage>
        <taxon>Bacteria</taxon>
        <taxon>Bacillati</taxon>
        <taxon>Actinomycetota</taxon>
        <taxon>Actinomycetes</taxon>
        <taxon>Micromonosporales</taxon>
        <taxon>Micromonosporaceae</taxon>
        <taxon>Dactylosporangium</taxon>
    </lineage>
</organism>
<gene>
    <name evidence="1" type="ORF">GCM10022255_092050</name>
</gene>
<dbReference type="Pfam" id="PF04672">
    <property type="entry name" value="Methyltransf_19"/>
    <property type="match status" value="1"/>
</dbReference>